<sequence>MHPRCSEQWLAEEPDTLGLGAVKTSHGSGLAHEMTRHKAAMDTLGDSQAPLLSTPLSVNSVRARDLAFRSYRSMAFGGGYRLALQLLPLPGLCASLHRGHFE</sequence>
<dbReference type="Proteomes" id="UP000095287">
    <property type="component" value="Unplaced"/>
</dbReference>
<dbReference type="WBParaSite" id="L893_g20204.t1">
    <property type="protein sequence ID" value="L893_g20204.t1"/>
    <property type="gene ID" value="L893_g20204"/>
</dbReference>
<protein>
    <submittedName>
        <fullName evidence="2">Uncharacterized protein</fullName>
    </submittedName>
</protein>
<proteinExistence type="predicted"/>
<accession>A0A1I7YVB2</accession>
<evidence type="ECO:0000313" key="2">
    <source>
        <dbReference type="WBParaSite" id="L893_g20204.t1"/>
    </source>
</evidence>
<keyword evidence="1" id="KW-1185">Reference proteome</keyword>
<name>A0A1I7YVB2_9BILA</name>
<organism evidence="1 2">
    <name type="scientific">Steinernema glaseri</name>
    <dbReference type="NCBI Taxonomy" id="37863"/>
    <lineage>
        <taxon>Eukaryota</taxon>
        <taxon>Metazoa</taxon>
        <taxon>Ecdysozoa</taxon>
        <taxon>Nematoda</taxon>
        <taxon>Chromadorea</taxon>
        <taxon>Rhabditida</taxon>
        <taxon>Tylenchina</taxon>
        <taxon>Panagrolaimomorpha</taxon>
        <taxon>Strongyloidoidea</taxon>
        <taxon>Steinernematidae</taxon>
        <taxon>Steinernema</taxon>
    </lineage>
</organism>
<evidence type="ECO:0000313" key="1">
    <source>
        <dbReference type="Proteomes" id="UP000095287"/>
    </source>
</evidence>
<dbReference type="AlphaFoldDB" id="A0A1I7YVB2"/>
<reference evidence="2" key="1">
    <citation type="submission" date="2016-11" db="UniProtKB">
        <authorList>
            <consortium name="WormBaseParasite"/>
        </authorList>
    </citation>
    <scope>IDENTIFICATION</scope>
</reference>